<dbReference type="EMBL" id="JARBJD010000061">
    <property type="protein sequence ID" value="KAK2955929.1"/>
    <property type="molecule type" value="Genomic_DNA"/>
</dbReference>
<name>A0ABQ9XWS6_9EUKA</name>
<sequence>MRRLRRGADVTLHLSQLWQGKTCLAVEKTIRTSPSKGGIAWMEYGKCVSFNVMSSDSLSLNFRTGELYHNYLDVKYKCEWTDCCADVNEGDYVRMEVVMDANPQTVQFFVNGERGECFVFGLPESVRIGFSVCPGSSFRIDRITQQQRPTEIDEDLEEIKWAIETTPWPYY</sequence>
<evidence type="ECO:0000313" key="2">
    <source>
        <dbReference type="Proteomes" id="UP001281761"/>
    </source>
</evidence>
<organism evidence="1 2">
    <name type="scientific">Blattamonas nauphoetae</name>
    <dbReference type="NCBI Taxonomy" id="2049346"/>
    <lineage>
        <taxon>Eukaryota</taxon>
        <taxon>Metamonada</taxon>
        <taxon>Preaxostyla</taxon>
        <taxon>Oxymonadida</taxon>
        <taxon>Blattamonas</taxon>
    </lineage>
</organism>
<dbReference type="Proteomes" id="UP001281761">
    <property type="component" value="Unassembled WGS sequence"/>
</dbReference>
<proteinExistence type="predicted"/>
<accession>A0ABQ9XWS6</accession>
<comment type="caution">
    <text evidence="1">The sequence shown here is derived from an EMBL/GenBank/DDBJ whole genome shotgun (WGS) entry which is preliminary data.</text>
</comment>
<gene>
    <name evidence="1" type="ORF">BLNAU_9089</name>
</gene>
<protein>
    <submittedName>
        <fullName evidence="1">Uncharacterized protein</fullName>
    </submittedName>
</protein>
<keyword evidence="2" id="KW-1185">Reference proteome</keyword>
<reference evidence="1 2" key="1">
    <citation type="journal article" date="2022" name="bioRxiv">
        <title>Genomics of Preaxostyla Flagellates Illuminates Evolutionary Transitions and the Path Towards Mitochondrial Loss.</title>
        <authorList>
            <person name="Novak L.V.F."/>
            <person name="Treitli S.C."/>
            <person name="Pyrih J."/>
            <person name="Halakuc P."/>
            <person name="Pipaliya S.V."/>
            <person name="Vacek V."/>
            <person name="Brzon O."/>
            <person name="Soukal P."/>
            <person name="Eme L."/>
            <person name="Dacks J.B."/>
            <person name="Karnkowska A."/>
            <person name="Elias M."/>
            <person name="Hampl V."/>
        </authorList>
    </citation>
    <scope>NUCLEOTIDE SEQUENCE [LARGE SCALE GENOMIC DNA]</scope>
    <source>
        <strain evidence="1">NAU3</strain>
        <tissue evidence="1">Gut</tissue>
    </source>
</reference>
<evidence type="ECO:0000313" key="1">
    <source>
        <dbReference type="EMBL" id="KAK2955929.1"/>
    </source>
</evidence>